<dbReference type="PANTHER" id="PTHR43420">
    <property type="entry name" value="ACETYLTRANSFERASE"/>
    <property type="match status" value="1"/>
</dbReference>
<dbReference type="AlphaFoldDB" id="A0A0D7A5T4"/>
<proteinExistence type="predicted"/>
<dbReference type="GO" id="GO:0016747">
    <property type="term" value="F:acyltransferase activity, transferring groups other than amino-acyl groups"/>
    <property type="evidence" value="ECO:0007669"/>
    <property type="project" value="InterPro"/>
</dbReference>
<dbReference type="Pfam" id="PF13508">
    <property type="entry name" value="Acetyltransf_7"/>
    <property type="match status" value="1"/>
</dbReference>
<reference evidence="4 5" key="1">
    <citation type="journal article" date="2015" name="Fungal Genet. Biol.">
        <title>Evolution of novel wood decay mechanisms in Agaricales revealed by the genome sequences of Fistulina hepatica and Cylindrobasidium torrendii.</title>
        <authorList>
            <person name="Floudas D."/>
            <person name="Held B.W."/>
            <person name="Riley R."/>
            <person name="Nagy L.G."/>
            <person name="Koehler G."/>
            <person name="Ransdell A.S."/>
            <person name="Younus H."/>
            <person name="Chow J."/>
            <person name="Chiniquy J."/>
            <person name="Lipzen A."/>
            <person name="Tritt A."/>
            <person name="Sun H."/>
            <person name="Haridas S."/>
            <person name="LaButti K."/>
            <person name="Ohm R.A."/>
            <person name="Kues U."/>
            <person name="Blanchette R.A."/>
            <person name="Grigoriev I.V."/>
            <person name="Minto R.E."/>
            <person name="Hibbett D.S."/>
        </authorList>
    </citation>
    <scope>NUCLEOTIDE SEQUENCE [LARGE SCALE GENOMIC DNA]</scope>
    <source>
        <strain evidence="4 5">ATCC 64428</strain>
    </source>
</reference>
<organism evidence="4 5">
    <name type="scientific">Fistulina hepatica ATCC 64428</name>
    <dbReference type="NCBI Taxonomy" id="1128425"/>
    <lineage>
        <taxon>Eukaryota</taxon>
        <taxon>Fungi</taxon>
        <taxon>Dikarya</taxon>
        <taxon>Basidiomycota</taxon>
        <taxon>Agaricomycotina</taxon>
        <taxon>Agaricomycetes</taxon>
        <taxon>Agaricomycetidae</taxon>
        <taxon>Agaricales</taxon>
        <taxon>Fistulinaceae</taxon>
        <taxon>Fistulina</taxon>
    </lineage>
</organism>
<dbReference type="OrthoDB" id="5372118at2759"/>
<dbReference type="InterPro" id="IPR016181">
    <property type="entry name" value="Acyl_CoA_acyltransferase"/>
</dbReference>
<dbReference type="InterPro" id="IPR050680">
    <property type="entry name" value="YpeA/RimI_acetyltransf"/>
</dbReference>
<sequence length="349" mass="39150">MPVPISTEPFVIDCRCASAIPVEVWEAFKSDPRTSNIMLPHALKWLGQEHAGHTPPPDQLWLVCATYASHFHVHSSSSPPLTVDFVLSCTEHAMGKYPVFIWTPHLNLSTEFIIPRVRLLAKKLRAAVPVPRVFSVFAPDDIANAFVAEWSKLTGIRTVSEPYYHAKFAVCNQRTFRNKSLTVQEGYVFELRPATPADLDGVAELCHGFADQSEPFVLSHAEARREAQLLIQNRQVWVHCVVRDGVRGVASIVAFTRVSDTAAAITKVYTNPQWRRLGCAERLVRRVCRDLLRKYSGIVLYVGHNNSAARVYDRVGFVGLGPGSYRPGVPVQSWIEIGFDRQQVNLGHW</sequence>
<evidence type="ECO:0000313" key="4">
    <source>
        <dbReference type="EMBL" id="KIY46188.1"/>
    </source>
</evidence>
<protein>
    <recommendedName>
        <fullName evidence="3">N-acetyltransferase domain-containing protein</fullName>
    </recommendedName>
</protein>
<dbReference type="PROSITE" id="PS51186">
    <property type="entry name" value="GNAT"/>
    <property type="match status" value="1"/>
</dbReference>
<dbReference type="SUPFAM" id="SSF55729">
    <property type="entry name" value="Acyl-CoA N-acyltransferases (Nat)"/>
    <property type="match status" value="1"/>
</dbReference>
<gene>
    <name evidence="4" type="ORF">FISHEDRAFT_66616</name>
</gene>
<keyword evidence="5" id="KW-1185">Reference proteome</keyword>
<keyword evidence="1" id="KW-0808">Transferase</keyword>
<dbReference type="PANTHER" id="PTHR43420:SF47">
    <property type="entry name" value="N-ACETYLTRANSFERASE DOMAIN-CONTAINING PROTEIN"/>
    <property type="match status" value="1"/>
</dbReference>
<keyword evidence="2" id="KW-0012">Acyltransferase</keyword>
<dbReference type="EMBL" id="KN882043">
    <property type="protein sequence ID" value="KIY46188.1"/>
    <property type="molecule type" value="Genomic_DNA"/>
</dbReference>
<dbReference type="Gene3D" id="3.40.630.30">
    <property type="match status" value="1"/>
</dbReference>
<evidence type="ECO:0000259" key="3">
    <source>
        <dbReference type="PROSITE" id="PS51186"/>
    </source>
</evidence>
<accession>A0A0D7A5T4</accession>
<evidence type="ECO:0000313" key="5">
    <source>
        <dbReference type="Proteomes" id="UP000054144"/>
    </source>
</evidence>
<evidence type="ECO:0000256" key="1">
    <source>
        <dbReference type="ARBA" id="ARBA00022679"/>
    </source>
</evidence>
<dbReference type="Proteomes" id="UP000054144">
    <property type="component" value="Unassembled WGS sequence"/>
</dbReference>
<evidence type="ECO:0000256" key="2">
    <source>
        <dbReference type="ARBA" id="ARBA00023315"/>
    </source>
</evidence>
<dbReference type="InterPro" id="IPR000182">
    <property type="entry name" value="GNAT_dom"/>
</dbReference>
<feature type="domain" description="N-acetyltransferase" evidence="3">
    <location>
        <begin position="189"/>
        <end position="336"/>
    </location>
</feature>
<name>A0A0D7A5T4_9AGAR</name>